<dbReference type="InterPro" id="IPR050763">
    <property type="entry name" value="ABC_transporter_ATP-binding"/>
</dbReference>
<keyword evidence="7" id="KW-0472">Membrane</keyword>
<name>A0ABS6BAU1_9NOCA</name>
<dbReference type="InterPro" id="IPR005894">
    <property type="entry name" value="DrrA"/>
</dbReference>
<keyword evidence="4" id="KW-0547">Nucleotide-binding</keyword>
<evidence type="ECO:0000313" key="12">
    <source>
        <dbReference type="Proteomes" id="UP000733379"/>
    </source>
</evidence>
<dbReference type="NCBIfam" id="TIGR01188">
    <property type="entry name" value="drrA"/>
    <property type="match status" value="1"/>
</dbReference>
<accession>A0ABS6BAU1</accession>
<evidence type="ECO:0000256" key="6">
    <source>
        <dbReference type="ARBA" id="ARBA00022967"/>
    </source>
</evidence>
<dbReference type="SUPFAM" id="SSF52540">
    <property type="entry name" value="P-loop containing nucleoside triphosphate hydrolases"/>
    <property type="match status" value="1"/>
</dbReference>
<evidence type="ECO:0000259" key="10">
    <source>
        <dbReference type="PROSITE" id="PS50893"/>
    </source>
</evidence>
<comment type="similarity">
    <text evidence="9">Belongs to the ABC transporter superfamily. Drug exporter-1 (DrugE1) (TC 3.A.1.105) family.</text>
</comment>
<dbReference type="Proteomes" id="UP000733379">
    <property type="component" value="Unassembled WGS sequence"/>
</dbReference>
<evidence type="ECO:0000256" key="9">
    <source>
        <dbReference type="ARBA" id="ARBA00049985"/>
    </source>
</evidence>
<dbReference type="Gene3D" id="3.40.50.300">
    <property type="entry name" value="P-loop containing nucleotide triphosphate hydrolases"/>
    <property type="match status" value="1"/>
</dbReference>
<dbReference type="EMBL" id="JAHKNI010000017">
    <property type="protein sequence ID" value="MBU3066871.1"/>
    <property type="molecule type" value="Genomic_DNA"/>
</dbReference>
<keyword evidence="6" id="KW-1278">Translocase</keyword>
<keyword evidence="5 11" id="KW-0067">ATP-binding</keyword>
<feature type="domain" description="ABC transporter" evidence="10">
    <location>
        <begin position="9"/>
        <end position="239"/>
    </location>
</feature>
<dbReference type="InterPro" id="IPR003593">
    <property type="entry name" value="AAA+_ATPase"/>
</dbReference>
<dbReference type="InterPro" id="IPR027417">
    <property type="entry name" value="P-loop_NTPase"/>
</dbReference>
<proteinExistence type="inferred from homology"/>
<evidence type="ECO:0000256" key="8">
    <source>
        <dbReference type="ARBA" id="ARBA00023251"/>
    </source>
</evidence>
<protein>
    <submittedName>
        <fullName evidence="11">ATP-binding cassette domain-containing protein</fullName>
    </submittedName>
</protein>
<keyword evidence="3" id="KW-1003">Cell membrane</keyword>
<dbReference type="PANTHER" id="PTHR42711">
    <property type="entry name" value="ABC TRANSPORTER ATP-BINDING PROTEIN"/>
    <property type="match status" value="1"/>
</dbReference>
<evidence type="ECO:0000256" key="5">
    <source>
        <dbReference type="ARBA" id="ARBA00022840"/>
    </source>
</evidence>
<dbReference type="GO" id="GO:0005524">
    <property type="term" value="F:ATP binding"/>
    <property type="evidence" value="ECO:0007669"/>
    <property type="project" value="UniProtKB-KW"/>
</dbReference>
<organism evidence="11 12">
    <name type="scientific">Nocardia albiluteola</name>
    <dbReference type="NCBI Taxonomy" id="2842303"/>
    <lineage>
        <taxon>Bacteria</taxon>
        <taxon>Bacillati</taxon>
        <taxon>Actinomycetota</taxon>
        <taxon>Actinomycetes</taxon>
        <taxon>Mycobacteriales</taxon>
        <taxon>Nocardiaceae</taxon>
        <taxon>Nocardia</taxon>
    </lineage>
</organism>
<evidence type="ECO:0000256" key="4">
    <source>
        <dbReference type="ARBA" id="ARBA00022741"/>
    </source>
</evidence>
<evidence type="ECO:0000256" key="3">
    <source>
        <dbReference type="ARBA" id="ARBA00022475"/>
    </source>
</evidence>
<sequence>MADTDPAAIAATGVTKEFGGSTGLHGIDLEVPSGTVTALLGPNGAGKTTMVRILSTLLRPDSGDIRVAGHDALREPERVQALIGLTGQSIAVDAKLSGLENLRMFGRLQRLPWPVVRERAAHLLETFELAAASGRAVKTYSGGMRRKLDLALSLMAQPMILFLDEPTTGLDPASRHALWDVIRGQVRQGTTVLLTTQYLDEADALADSIAFLDTGRLITTGSPAELKARAGSTQLVLTTVSAREAARLGAGLDGHRAVADADHRTVRIPLPDSGSDGLRELRAVLDTALRAGVAVESYAVREPDLDDVYFQLTGHARPADAKEAA</sequence>
<dbReference type="Pfam" id="PF00005">
    <property type="entry name" value="ABC_tran"/>
    <property type="match status" value="1"/>
</dbReference>
<comment type="subcellular location">
    <subcellularLocation>
        <location evidence="1">Cell membrane</location>
        <topology evidence="1">Peripheral membrane protein</topology>
        <orientation evidence="1">Cytoplasmic side</orientation>
    </subcellularLocation>
</comment>
<evidence type="ECO:0000256" key="2">
    <source>
        <dbReference type="ARBA" id="ARBA00022448"/>
    </source>
</evidence>
<dbReference type="PROSITE" id="PS00211">
    <property type="entry name" value="ABC_TRANSPORTER_1"/>
    <property type="match status" value="1"/>
</dbReference>
<keyword evidence="2" id="KW-0813">Transport</keyword>
<dbReference type="SMART" id="SM00382">
    <property type="entry name" value="AAA"/>
    <property type="match status" value="1"/>
</dbReference>
<comment type="caution">
    <text evidence="11">The sequence shown here is derived from an EMBL/GenBank/DDBJ whole genome shotgun (WGS) entry which is preliminary data.</text>
</comment>
<dbReference type="InterPro" id="IPR003439">
    <property type="entry name" value="ABC_transporter-like_ATP-bd"/>
</dbReference>
<gene>
    <name evidence="11" type="ORF">KO481_35795</name>
</gene>
<keyword evidence="12" id="KW-1185">Reference proteome</keyword>
<reference evidence="11 12" key="1">
    <citation type="submission" date="2021-06" db="EMBL/GenBank/DDBJ databases">
        <title>Actinomycetes sequencing.</title>
        <authorList>
            <person name="Shan Q."/>
        </authorList>
    </citation>
    <scope>NUCLEOTIDE SEQUENCE [LARGE SCALE GENOMIC DNA]</scope>
    <source>
        <strain evidence="11 12">NEAU-G5</strain>
    </source>
</reference>
<evidence type="ECO:0000313" key="11">
    <source>
        <dbReference type="EMBL" id="MBU3066871.1"/>
    </source>
</evidence>
<keyword evidence="8" id="KW-0046">Antibiotic resistance</keyword>
<evidence type="ECO:0000256" key="7">
    <source>
        <dbReference type="ARBA" id="ARBA00023136"/>
    </source>
</evidence>
<dbReference type="PANTHER" id="PTHR42711:SF19">
    <property type="entry name" value="DOXORUBICIN RESISTANCE ATP-BINDING PROTEIN DRRA"/>
    <property type="match status" value="1"/>
</dbReference>
<dbReference type="PROSITE" id="PS50893">
    <property type="entry name" value="ABC_TRANSPORTER_2"/>
    <property type="match status" value="1"/>
</dbReference>
<dbReference type="InterPro" id="IPR017871">
    <property type="entry name" value="ABC_transporter-like_CS"/>
</dbReference>
<evidence type="ECO:0000256" key="1">
    <source>
        <dbReference type="ARBA" id="ARBA00004413"/>
    </source>
</evidence>